<dbReference type="Proteomes" id="UP000266723">
    <property type="component" value="Unassembled WGS sequence"/>
</dbReference>
<dbReference type="EMBL" id="QGKV02001556">
    <property type="protein sequence ID" value="KAF3518343.1"/>
    <property type="molecule type" value="Genomic_DNA"/>
</dbReference>
<sequence>MFTLTSKRVERTTENREELCELVRAGSDRRVAKSSWDRESDRQSDALSGSPGRRYVRMRTDRLVGYLSDRLSFYRVVGLTGRIGWLYRMRG</sequence>
<accession>A0ABQ7AWI3</accession>
<keyword evidence="2" id="KW-1185">Reference proteome</keyword>
<protein>
    <submittedName>
        <fullName evidence="1">Uncharacterized protein</fullName>
    </submittedName>
</protein>
<name>A0ABQ7AWI3_BRACR</name>
<proteinExistence type="predicted"/>
<organism evidence="1 2">
    <name type="scientific">Brassica cretica</name>
    <name type="common">Mustard</name>
    <dbReference type="NCBI Taxonomy" id="69181"/>
    <lineage>
        <taxon>Eukaryota</taxon>
        <taxon>Viridiplantae</taxon>
        <taxon>Streptophyta</taxon>
        <taxon>Embryophyta</taxon>
        <taxon>Tracheophyta</taxon>
        <taxon>Spermatophyta</taxon>
        <taxon>Magnoliopsida</taxon>
        <taxon>eudicotyledons</taxon>
        <taxon>Gunneridae</taxon>
        <taxon>Pentapetalae</taxon>
        <taxon>rosids</taxon>
        <taxon>malvids</taxon>
        <taxon>Brassicales</taxon>
        <taxon>Brassicaceae</taxon>
        <taxon>Brassiceae</taxon>
        <taxon>Brassica</taxon>
    </lineage>
</organism>
<reference evidence="1 2" key="1">
    <citation type="journal article" date="2020" name="BMC Genomics">
        <title>Intraspecific diversification of the crop wild relative Brassica cretica Lam. using demographic model selection.</title>
        <authorList>
            <person name="Kioukis A."/>
            <person name="Michalopoulou V.A."/>
            <person name="Briers L."/>
            <person name="Pirintsos S."/>
            <person name="Studholme D.J."/>
            <person name="Pavlidis P."/>
            <person name="Sarris P.F."/>
        </authorList>
    </citation>
    <scope>NUCLEOTIDE SEQUENCE [LARGE SCALE GENOMIC DNA]</scope>
    <source>
        <strain evidence="2">cv. PFS-1207/04</strain>
    </source>
</reference>
<evidence type="ECO:0000313" key="2">
    <source>
        <dbReference type="Proteomes" id="UP000266723"/>
    </source>
</evidence>
<evidence type="ECO:0000313" key="1">
    <source>
        <dbReference type="EMBL" id="KAF3518343.1"/>
    </source>
</evidence>
<comment type="caution">
    <text evidence="1">The sequence shown here is derived from an EMBL/GenBank/DDBJ whole genome shotgun (WGS) entry which is preliminary data.</text>
</comment>
<gene>
    <name evidence="1" type="ORF">DY000_02062442</name>
</gene>